<comment type="subunit">
    <text evidence="7">Monomer.</text>
</comment>
<dbReference type="GO" id="GO:0046872">
    <property type="term" value="F:metal ion binding"/>
    <property type="evidence" value="ECO:0007669"/>
    <property type="project" value="UniProtKB-KW"/>
</dbReference>
<evidence type="ECO:0000256" key="5">
    <source>
        <dbReference type="ARBA" id="ARBA00022801"/>
    </source>
</evidence>
<dbReference type="GO" id="GO:0004416">
    <property type="term" value="F:hydroxyacylglutathione hydrolase activity"/>
    <property type="evidence" value="ECO:0007669"/>
    <property type="project" value="UniProtKB-UniRule"/>
</dbReference>
<dbReference type="InterPro" id="IPR001279">
    <property type="entry name" value="Metallo-B-lactamas"/>
</dbReference>
<feature type="binding site" evidence="7">
    <location>
        <position position="171"/>
    </location>
    <ligand>
        <name>Zn(2+)</name>
        <dbReference type="ChEBI" id="CHEBI:29105"/>
        <label>2</label>
    </ligand>
</feature>
<keyword evidence="10" id="KW-1185">Reference proteome</keyword>
<evidence type="ECO:0000256" key="2">
    <source>
        <dbReference type="ARBA" id="ARBA00004963"/>
    </source>
</evidence>
<proteinExistence type="inferred from homology"/>
<dbReference type="InterPro" id="IPR050110">
    <property type="entry name" value="Glyoxalase_II_hydrolase"/>
</dbReference>
<feature type="binding site" evidence="7">
    <location>
        <position position="60"/>
    </location>
    <ligand>
        <name>Zn(2+)</name>
        <dbReference type="ChEBI" id="CHEBI:29105"/>
        <label>1</label>
    </ligand>
</feature>
<dbReference type="Pfam" id="PF00753">
    <property type="entry name" value="Lactamase_B"/>
    <property type="match status" value="2"/>
</dbReference>
<organism evidence="9 10">
    <name type="scientific">Marinihelvus fidelis</name>
    <dbReference type="NCBI Taxonomy" id="2613842"/>
    <lineage>
        <taxon>Bacteria</taxon>
        <taxon>Pseudomonadati</taxon>
        <taxon>Pseudomonadota</taxon>
        <taxon>Gammaproteobacteria</taxon>
        <taxon>Chromatiales</taxon>
        <taxon>Wenzhouxiangellaceae</taxon>
        <taxon>Marinihelvus</taxon>
    </lineage>
</organism>
<dbReference type="AlphaFoldDB" id="A0A5N0TDP2"/>
<keyword evidence="6 7" id="KW-0862">Zinc</keyword>
<evidence type="ECO:0000256" key="3">
    <source>
        <dbReference type="ARBA" id="ARBA00006759"/>
    </source>
</evidence>
<evidence type="ECO:0000313" key="9">
    <source>
        <dbReference type="EMBL" id="KAA9133125.1"/>
    </source>
</evidence>
<evidence type="ECO:0000256" key="4">
    <source>
        <dbReference type="ARBA" id="ARBA00022723"/>
    </source>
</evidence>
<feature type="binding site" evidence="7">
    <location>
        <position position="116"/>
    </location>
    <ligand>
        <name>Zn(2+)</name>
        <dbReference type="ChEBI" id="CHEBI:29105"/>
        <label>1</label>
    </ligand>
</feature>
<accession>A0A5N0TDP2</accession>
<feature type="binding site" evidence="7">
    <location>
        <position position="133"/>
    </location>
    <ligand>
        <name>Zn(2+)</name>
        <dbReference type="ChEBI" id="CHEBI:29105"/>
        <label>1</label>
    </ligand>
</feature>
<dbReference type="UniPathway" id="UPA00619">
    <property type="reaction ID" value="UER00676"/>
</dbReference>
<dbReference type="NCBIfam" id="TIGR03413">
    <property type="entry name" value="GSH_gloB"/>
    <property type="match status" value="1"/>
</dbReference>
<keyword evidence="5 7" id="KW-0378">Hydrolase</keyword>
<evidence type="ECO:0000259" key="8">
    <source>
        <dbReference type="SMART" id="SM00849"/>
    </source>
</evidence>
<feature type="binding site" evidence="7">
    <location>
        <position position="58"/>
    </location>
    <ligand>
        <name>Zn(2+)</name>
        <dbReference type="ChEBI" id="CHEBI:29105"/>
        <label>1</label>
    </ligand>
</feature>
<comment type="pathway">
    <text evidence="2 7">Secondary metabolite metabolism; methylglyoxal degradation; (R)-lactate from methylglyoxal: step 2/2.</text>
</comment>
<name>A0A5N0TDP2_9GAMM</name>
<protein>
    <recommendedName>
        <fullName evidence="7">Hydroxyacylglutathione hydrolase</fullName>
        <ecNumber evidence="7">3.1.2.6</ecNumber>
    </recommendedName>
    <alternativeName>
        <fullName evidence="7">Glyoxalase II</fullName>
        <shortName evidence="7">Glx II</shortName>
    </alternativeName>
</protein>
<dbReference type="SUPFAM" id="SSF56281">
    <property type="entry name" value="Metallo-hydrolase/oxidoreductase"/>
    <property type="match status" value="1"/>
</dbReference>
<dbReference type="CDD" id="cd07723">
    <property type="entry name" value="hydroxyacylglutathione_hydrolase_MBL-fold"/>
    <property type="match status" value="1"/>
</dbReference>
<reference evidence="9 10" key="1">
    <citation type="submission" date="2019-09" db="EMBL/GenBank/DDBJ databases">
        <title>Wenzhouxiangella sp. Genome sequencing and assembly.</title>
        <authorList>
            <person name="Zhang R."/>
        </authorList>
    </citation>
    <scope>NUCLEOTIDE SEQUENCE [LARGE SCALE GENOMIC DNA]</scope>
    <source>
        <strain evidence="9 10">W260</strain>
    </source>
</reference>
<keyword evidence="4 7" id="KW-0479">Metal-binding</keyword>
<dbReference type="Proteomes" id="UP000325372">
    <property type="component" value="Unassembled WGS sequence"/>
</dbReference>
<dbReference type="HAMAP" id="MF_01374">
    <property type="entry name" value="Glyoxalase_2"/>
    <property type="match status" value="1"/>
</dbReference>
<comment type="similarity">
    <text evidence="3 7">Belongs to the metallo-beta-lactamase superfamily. Glyoxalase II family.</text>
</comment>
<evidence type="ECO:0000313" key="10">
    <source>
        <dbReference type="Proteomes" id="UP000325372"/>
    </source>
</evidence>
<dbReference type="PANTHER" id="PTHR43705:SF1">
    <property type="entry name" value="HYDROXYACYLGLUTATHIONE HYDROLASE GLOB"/>
    <property type="match status" value="1"/>
</dbReference>
<dbReference type="InterPro" id="IPR036866">
    <property type="entry name" value="RibonucZ/Hydroxyglut_hydro"/>
</dbReference>
<feature type="binding site" evidence="7">
    <location>
        <position position="63"/>
    </location>
    <ligand>
        <name>Zn(2+)</name>
        <dbReference type="ChEBI" id="CHEBI:29105"/>
        <label>2</label>
    </ligand>
</feature>
<dbReference type="GO" id="GO:0019243">
    <property type="term" value="P:methylglyoxal catabolic process to D-lactate via S-lactoyl-glutathione"/>
    <property type="evidence" value="ECO:0007669"/>
    <property type="project" value="UniProtKB-UniRule"/>
</dbReference>
<comment type="caution">
    <text evidence="9">The sequence shown here is derived from an EMBL/GenBank/DDBJ whole genome shotgun (WGS) entry which is preliminary data.</text>
</comment>
<evidence type="ECO:0000256" key="1">
    <source>
        <dbReference type="ARBA" id="ARBA00001623"/>
    </source>
</evidence>
<evidence type="ECO:0000256" key="7">
    <source>
        <dbReference type="HAMAP-Rule" id="MF_01374"/>
    </source>
</evidence>
<dbReference type="InterPro" id="IPR035680">
    <property type="entry name" value="Clx_II_MBL"/>
</dbReference>
<dbReference type="InterPro" id="IPR032282">
    <property type="entry name" value="HAGH_C"/>
</dbReference>
<comment type="function">
    <text evidence="7">Thiolesterase that catalyzes the hydrolysis of S-D-lactoyl-glutathione to form glutathione and D-lactic acid.</text>
</comment>
<feature type="binding site" evidence="7">
    <location>
        <position position="62"/>
    </location>
    <ligand>
        <name>Zn(2+)</name>
        <dbReference type="ChEBI" id="CHEBI:29105"/>
        <label>2</label>
    </ligand>
</feature>
<dbReference type="SMART" id="SM00849">
    <property type="entry name" value="Lactamase_B"/>
    <property type="match status" value="1"/>
</dbReference>
<feature type="binding site" evidence="7">
    <location>
        <position position="133"/>
    </location>
    <ligand>
        <name>Zn(2+)</name>
        <dbReference type="ChEBI" id="CHEBI:29105"/>
        <label>2</label>
    </ligand>
</feature>
<sequence>MHPEDLVIEPIPAFNDNYIWLLHRGGDHCVIVDPGDHEPVLDVLAARGLAPDAILLTHHHWDHADGVPGVLEQFDVPVYGPADDRLGDWCTRCHEGDTVSVESLGLSFNVFDVPAHTRSHIAFVGHGAAFTGDTLFSVGCGRLFEGTADDMQRAMDKLATLPGETKIYCGHEYTVANCAFALQVEPDNAALAERAEQASEFRAQGHPTLPSTIKDELRTNPFMRTREPAVVTAARRHDAGAGPGASTMAAIRAWKDRS</sequence>
<dbReference type="EC" id="3.1.2.6" evidence="7"/>
<dbReference type="PIRSF" id="PIRSF005457">
    <property type="entry name" value="Glx"/>
    <property type="match status" value="1"/>
</dbReference>
<feature type="domain" description="Metallo-beta-lactamase" evidence="8">
    <location>
        <begin position="16"/>
        <end position="171"/>
    </location>
</feature>
<comment type="cofactor">
    <cofactor evidence="7">
        <name>Zn(2+)</name>
        <dbReference type="ChEBI" id="CHEBI:29105"/>
    </cofactor>
    <text evidence="7">Binds 2 Zn(2+) ions per subunit.</text>
</comment>
<gene>
    <name evidence="7 9" type="primary">gloB</name>
    <name evidence="9" type="ORF">F3N42_01830</name>
</gene>
<dbReference type="Pfam" id="PF16123">
    <property type="entry name" value="HAGH_C"/>
    <property type="match status" value="1"/>
</dbReference>
<dbReference type="RefSeq" id="WP_150862686.1">
    <property type="nucleotide sequence ID" value="NZ_VYXP01000002.1"/>
</dbReference>
<dbReference type="PANTHER" id="PTHR43705">
    <property type="entry name" value="HYDROXYACYLGLUTATHIONE HYDROLASE"/>
    <property type="match status" value="1"/>
</dbReference>
<dbReference type="Gene3D" id="3.60.15.10">
    <property type="entry name" value="Ribonuclease Z/Hydroxyacylglutathione hydrolase-like"/>
    <property type="match status" value="1"/>
</dbReference>
<evidence type="ECO:0000256" key="6">
    <source>
        <dbReference type="ARBA" id="ARBA00022833"/>
    </source>
</evidence>
<dbReference type="InterPro" id="IPR017782">
    <property type="entry name" value="Hydroxyacylglutathione_Hdrlase"/>
</dbReference>
<dbReference type="EMBL" id="VYXP01000002">
    <property type="protein sequence ID" value="KAA9133125.1"/>
    <property type="molecule type" value="Genomic_DNA"/>
</dbReference>
<comment type="catalytic activity">
    <reaction evidence="1 7">
        <text>an S-(2-hydroxyacyl)glutathione + H2O = a 2-hydroxy carboxylate + glutathione + H(+)</text>
        <dbReference type="Rhea" id="RHEA:21864"/>
        <dbReference type="ChEBI" id="CHEBI:15377"/>
        <dbReference type="ChEBI" id="CHEBI:15378"/>
        <dbReference type="ChEBI" id="CHEBI:57925"/>
        <dbReference type="ChEBI" id="CHEBI:58896"/>
        <dbReference type="ChEBI" id="CHEBI:71261"/>
        <dbReference type="EC" id="3.1.2.6"/>
    </reaction>
</comment>